<comment type="pathway">
    <text evidence="1">Nucleotide-sugar biosynthesis; UDP-alpha-D-glucuronate biosynthesis; UDP-alpha-D-glucuronate from UDP-alpha-D-glucose: step 1/1.</text>
</comment>
<dbReference type="PIRSF" id="PIRSF000124">
    <property type="entry name" value="UDPglc_GDPman_dh"/>
    <property type="match status" value="1"/>
</dbReference>
<dbReference type="GO" id="GO:0000271">
    <property type="term" value="P:polysaccharide biosynthetic process"/>
    <property type="evidence" value="ECO:0007669"/>
    <property type="project" value="InterPro"/>
</dbReference>
<dbReference type="InterPro" id="IPR014026">
    <property type="entry name" value="UDP-Glc/GDP-Man_DH_dimer"/>
</dbReference>
<evidence type="ECO:0000256" key="1">
    <source>
        <dbReference type="ARBA" id="ARBA00004701"/>
    </source>
</evidence>
<sequence length="449" mass="49037">MKLAVAGAGFVGLVTALCLAKHGHEVSLLDRDTRKIRLLQQGEPPFFEAEVADMLAQYAPSMTFTDDPAVAYTDALAVFLCVGTPGRGDGRANLSYVWQAAEQVAAACPGGCTVVVKSTVPIGTCDRLEEHLSRITGADRFPVASNPEFLAQGTAVRDMLYGPRIVAGVGDESCRALLAELYAPFQPPLVITDRRTAEMIKYACNNFLALKISYINEIANLCEMVGADVDTVALGMGLDPRIGQRFLRAGIGYGGSCFPKDTKALHWLAKYHDYELKTVKAAIEVNENQKLRLLKKARRYYPCLEGVETAVLGLTFKPGTDDLREAPSLQIVPLLLEDGARLRLWDPVGQARFQEVVPPGTAVQYCDSLQEALSGAQLCLILTEWDEILRLDPGEYVRLMEQPVVLDGRNCYDPGQARRAGVCYDSIGRPDALQNRHKEVLNPLPAAAR</sequence>
<dbReference type="PIRSF" id="PIRSF500134">
    <property type="entry name" value="UDPglc_DH_bac"/>
    <property type="match status" value="1"/>
</dbReference>
<dbReference type="InterPro" id="IPR036291">
    <property type="entry name" value="NAD(P)-bd_dom_sf"/>
</dbReference>
<dbReference type="InterPro" id="IPR028357">
    <property type="entry name" value="UDPglc_DH_bac"/>
</dbReference>
<feature type="domain" description="UDP-glucose/GDP-mannose dehydrogenase C-terminal" evidence="7">
    <location>
        <begin position="310"/>
        <end position="414"/>
    </location>
</feature>
<dbReference type="Pfam" id="PF03720">
    <property type="entry name" value="UDPG_MGDP_dh_C"/>
    <property type="match status" value="1"/>
</dbReference>
<comment type="similarity">
    <text evidence="2">Belongs to the UDP-glucose/GDP-mannose dehydrogenase family.</text>
</comment>
<evidence type="ECO:0000259" key="7">
    <source>
        <dbReference type="SMART" id="SM00984"/>
    </source>
</evidence>
<dbReference type="SMART" id="SM00984">
    <property type="entry name" value="UDPG_MGDP_dh_C"/>
    <property type="match status" value="1"/>
</dbReference>
<dbReference type="InterPro" id="IPR008927">
    <property type="entry name" value="6-PGluconate_DH-like_C_sf"/>
</dbReference>
<dbReference type="InterPro" id="IPR017476">
    <property type="entry name" value="UDP-Glc/GDP-Man"/>
</dbReference>
<accession>A0A644XT66</accession>
<dbReference type="EC" id="1.1.1.22" evidence="3"/>
<evidence type="ECO:0000313" key="8">
    <source>
        <dbReference type="EMBL" id="MPM19422.1"/>
    </source>
</evidence>
<comment type="catalytic activity">
    <reaction evidence="6">
        <text>UDP-alpha-D-glucose + 2 NAD(+) + H2O = UDP-alpha-D-glucuronate + 2 NADH + 3 H(+)</text>
        <dbReference type="Rhea" id="RHEA:23596"/>
        <dbReference type="ChEBI" id="CHEBI:15377"/>
        <dbReference type="ChEBI" id="CHEBI:15378"/>
        <dbReference type="ChEBI" id="CHEBI:57540"/>
        <dbReference type="ChEBI" id="CHEBI:57945"/>
        <dbReference type="ChEBI" id="CHEBI:58052"/>
        <dbReference type="ChEBI" id="CHEBI:58885"/>
        <dbReference type="EC" id="1.1.1.22"/>
    </reaction>
</comment>
<dbReference type="Pfam" id="PF03721">
    <property type="entry name" value="UDPG_MGDP_dh_N"/>
    <property type="match status" value="1"/>
</dbReference>
<organism evidence="8">
    <name type="scientific">bioreactor metagenome</name>
    <dbReference type="NCBI Taxonomy" id="1076179"/>
    <lineage>
        <taxon>unclassified sequences</taxon>
        <taxon>metagenomes</taxon>
        <taxon>ecological metagenomes</taxon>
    </lineage>
</organism>
<dbReference type="SUPFAM" id="SSF51735">
    <property type="entry name" value="NAD(P)-binding Rossmann-fold domains"/>
    <property type="match status" value="1"/>
</dbReference>
<dbReference type="Pfam" id="PF00984">
    <property type="entry name" value="UDPG_MGDP_dh"/>
    <property type="match status" value="1"/>
</dbReference>
<dbReference type="InterPro" id="IPR001732">
    <property type="entry name" value="UDP-Glc/GDP-Man_DH_N"/>
</dbReference>
<protein>
    <recommendedName>
        <fullName evidence="3">UDP-glucose 6-dehydrogenase</fullName>
        <ecNumber evidence="3">1.1.1.22</ecNumber>
    </recommendedName>
</protein>
<evidence type="ECO:0000256" key="6">
    <source>
        <dbReference type="ARBA" id="ARBA00047473"/>
    </source>
</evidence>
<dbReference type="InterPro" id="IPR014027">
    <property type="entry name" value="UDP-Glc/GDP-Man_DH_C"/>
</dbReference>
<dbReference type="AlphaFoldDB" id="A0A644XT66"/>
<evidence type="ECO:0000256" key="4">
    <source>
        <dbReference type="ARBA" id="ARBA00023002"/>
    </source>
</evidence>
<keyword evidence="5" id="KW-0520">NAD</keyword>
<dbReference type="GO" id="GO:0006065">
    <property type="term" value="P:UDP-glucuronate biosynthetic process"/>
    <property type="evidence" value="ECO:0007669"/>
    <property type="project" value="UniProtKB-UniPathway"/>
</dbReference>
<dbReference type="PANTHER" id="PTHR43750">
    <property type="entry name" value="UDP-GLUCOSE 6-DEHYDROGENASE TUAD"/>
    <property type="match status" value="1"/>
</dbReference>
<evidence type="ECO:0000256" key="2">
    <source>
        <dbReference type="ARBA" id="ARBA00006601"/>
    </source>
</evidence>
<keyword evidence="4 8" id="KW-0560">Oxidoreductase</keyword>
<evidence type="ECO:0000256" key="5">
    <source>
        <dbReference type="ARBA" id="ARBA00023027"/>
    </source>
</evidence>
<dbReference type="SUPFAM" id="SSF52413">
    <property type="entry name" value="UDP-glucose/GDP-mannose dehydrogenase C-terminal domain"/>
    <property type="match status" value="1"/>
</dbReference>
<dbReference type="Gene3D" id="1.20.5.100">
    <property type="entry name" value="Cytochrome c1, transmembrane anchor, C-terminal"/>
    <property type="match status" value="1"/>
</dbReference>
<reference evidence="8" key="1">
    <citation type="submission" date="2019-08" db="EMBL/GenBank/DDBJ databases">
        <authorList>
            <person name="Kucharzyk K."/>
            <person name="Murdoch R.W."/>
            <person name="Higgins S."/>
            <person name="Loffler F."/>
        </authorList>
    </citation>
    <scope>NUCLEOTIDE SEQUENCE</scope>
</reference>
<dbReference type="SUPFAM" id="SSF48179">
    <property type="entry name" value="6-phosphogluconate dehydrogenase C-terminal domain-like"/>
    <property type="match status" value="1"/>
</dbReference>
<dbReference type="GO" id="GO:0051287">
    <property type="term" value="F:NAD binding"/>
    <property type="evidence" value="ECO:0007669"/>
    <property type="project" value="InterPro"/>
</dbReference>
<dbReference type="Gene3D" id="3.40.50.720">
    <property type="entry name" value="NAD(P)-binding Rossmann-like Domain"/>
    <property type="match status" value="2"/>
</dbReference>
<comment type="caution">
    <text evidence="8">The sequence shown here is derived from an EMBL/GenBank/DDBJ whole genome shotgun (WGS) entry which is preliminary data.</text>
</comment>
<evidence type="ECO:0000256" key="3">
    <source>
        <dbReference type="ARBA" id="ARBA00012954"/>
    </source>
</evidence>
<dbReference type="NCBIfam" id="TIGR03026">
    <property type="entry name" value="NDP-sugDHase"/>
    <property type="match status" value="1"/>
</dbReference>
<gene>
    <name evidence="8" type="primary">ywqF_5</name>
    <name evidence="8" type="ORF">SDC9_65846</name>
</gene>
<dbReference type="EMBL" id="VSSQ01003174">
    <property type="protein sequence ID" value="MPM19422.1"/>
    <property type="molecule type" value="Genomic_DNA"/>
</dbReference>
<dbReference type="GO" id="GO:0003979">
    <property type="term" value="F:UDP-glucose 6-dehydrogenase activity"/>
    <property type="evidence" value="ECO:0007669"/>
    <property type="project" value="UniProtKB-EC"/>
</dbReference>
<proteinExistence type="inferred from homology"/>
<dbReference type="PANTHER" id="PTHR43750:SF3">
    <property type="entry name" value="UDP-GLUCOSE 6-DEHYDROGENASE TUAD"/>
    <property type="match status" value="1"/>
</dbReference>
<dbReference type="UniPathway" id="UPA00038">
    <property type="reaction ID" value="UER00491"/>
</dbReference>
<dbReference type="InterPro" id="IPR036220">
    <property type="entry name" value="UDP-Glc/GDP-Man_DH_C_sf"/>
</dbReference>
<name>A0A644XT66_9ZZZZ</name>